<feature type="transmembrane region" description="Helical" evidence="1">
    <location>
        <begin position="200"/>
        <end position="223"/>
    </location>
</feature>
<feature type="transmembrane region" description="Helical" evidence="1">
    <location>
        <begin position="253"/>
        <end position="270"/>
    </location>
</feature>
<evidence type="ECO:0000313" key="3">
    <source>
        <dbReference type="Proteomes" id="UP000053464"/>
    </source>
</evidence>
<comment type="caution">
    <text evidence="2">The sequence shown here is derived from an EMBL/GenBank/DDBJ whole genome shotgun (WGS) entry which is preliminary data.</text>
</comment>
<dbReference type="STRING" id="1581420.AAW00_05690"/>
<keyword evidence="1" id="KW-0812">Transmembrane</keyword>
<dbReference type="PATRIC" id="fig|1581420.6.peg.1147"/>
<accession>A0A0G9N2U2</accession>
<feature type="transmembrane region" description="Helical" evidence="1">
    <location>
        <begin position="230"/>
        <end position="247"/>
    </location>
</feature>
<feature type="transmembrane region" description="Helical" evidence="1">
    <location>
        <begin position="12"/>
        <end position="31"/>
    </location>
</feature>
<keyword evidence="3" id="KW-1185">Reference proteome</keyword>
<feature type="transmembrane region" description="Helical" evidence="1">
    <location>
        <begin position="102"/>
        <end position="119"/>
    </location>
</feature>
<name>A0A0G9N2U2_9SPHN</name>
<dbReference type="AlphaFoldDB" id="A0A0G9N2U2"/>
<keyword evidence="1" id="KW-0472">Membrane</keyword>
<feature type="transmembrane region" description="Helical" evidence="1">
    <location>
        <begin position="66"/>
        <end position="82"/>
    </location>
</feature>
<keyword evidence="1" id="KW-1133">Transmembrane helix</keyword>
<feature type="transmembrane region" description="Helical" evidence="1">
    <location>
        <begin position="162"/>
        <end position="180"/>
    </location>
</feature>
<sequence>MSDLSTDRQRMPAQLALVLPVAVGGFWMAWAEAPARYTSTNALALSVVIPWVLWGRGPHTASSRHILAAVLIAIMLAAVWVGPEATSITQHTVRRWFPLGPISLHTGMLVTPALCILAARNRVLAAPLLLAGIGAALLQPDAATGFALTFAAVGLHHVKRDWRVGGTAIVGFFASLWMAVRGEMPPQPFVENVLTQAAEGSIAFAVLLAASMVASFCLILFAIPFDRAKRFTLAGLFFGFVVTALMAPYPMPLIGYGAAPILGFGLALGLHRIPLR</sequence>
<dbReference type="EMBL" id="LBHB01000001">
    <property type="protein sequence ID" value="KLE35853.1"/>
    <property type="molecule type" value="Genomic_DNA"/>
</dbReference>
<evidence type="ECO:0000256" key="1">
    <source>
        <dbReference type="SAM" id="Phobius"/>
    </source>
</evidence>
<organism evidence="2 3">
    <name type="scientific">Aurantiacibacter luteus</name>
    <dbReference type="NCBI Taxonomy" id="1581420"/>
    <lineage>
        <taxon>Bacteria</taxon>
        <taxon>Pseudomonadati</taxon>
        <taxon>Pseudomonadota</taxon>
        <taxon>Alphaproteobacteria</taxon>
        <taxon>Sphingomonadales</taxon>
        <taxon>Erythrobacteraceae</taxon>
        <taxon>Aurantiacibacter</taxon>
    </lineage>
</organism>
<evidence type="ECO:0000313" key="2">
    <source>
        <dbReference type="EMBL" id="KLE35853.1"/>
    </source>
</evidence>
<proteinExistence type="predicted"/>
<reference evidence="2 3" key="1">
    <citation type="submission" date="2015-04" db="EMBL/GenBank/DDBJ databases">
        <title>The draft genome sequence of Erythrobacter luteus KA37.</title>
        <authorList>
            <person name="Zhuang L."/>
            <person name="Liu Y."/>
            <person name="Shao Z."/>
        </authorList>
    </citation>
    <scope>NUCLEOTIDE SEQUENCE [LARGE SCALE GENOMIC DNA]</scope>
    <source>
        <strain evidence="2 3">KA37</strain>
    </source>
</reference>
<dbReference type="Proteomes" id="UP000053464">
    <property type="component" value="Unassembled WGS sequence"/>
</dbReference>
<gene>
    <name evidence="2" type="ORF">AAW00_05690</name>
</gene>
<protein>
    <submittedName>
        <fullName evidence="2">Uncharacterized protein</fullName>
    </submittedName>
</protein>